<gene>
    <name evidence="2" type="ORF">GCM10022254_16700</name>
</gene>
<comment type="caution">
    <text evidence="2">The sequence shown here is derived from an EMBL/GenBank/DDBJ whole genome shotgun (WGS) entry which is preliminary data.</text>
</comment>
<accession>A0ABP8BVU4</accession>
<reference evidence="3" key="1">
    <citation type="journal article" date="2019" name="Int. J. Syst. Evol. Microbiol.">
        <title>The Global Catalogue of Microorganisms (GCM) 10K type strain sequencing project: providing services to taxonomists for standard genome sequencing and annotation.</title>
        <authorList>
            <consortium name="The Broad Institute Genomics Platform"/>
            <consortium name="The Broad Institute Genome Sequencing Center for Infectious Disease"/>
            <person name="Wu L."/>
            <person name="Ma J."/>
        </authorList>
    </citation>
    <scope>NUCLEOTIDE SEQUENCE [LARGE SCALE GENOMIC DNA]</scope>
    <source>
        <strain evidence="3">JCM 17440</strain>
    </source>
</reference>
<organism evidence="2 3">
    <name type="scientific">Actinomadura meridiana</name>
    <dbReference type="NCBI Taxonomy" id="559626"/>
    <lineage>
        <taxon>Bacteria</taxon>
        <taxon>Bacillati</taxon>
        <taxon>Actinomycetota</taxon>
        <taxon>Actinomycetes</taxon>
        <taxon>Streptosporangiales</taxon>
        <taxon>Thermomonosporaceae</taxon>
        <taxon>Actinomadura</taxon>
    </lineage>
</organism>
<name>A0ABP8BVU4_9ACTN</name>
<evidence type="ECO:0000313" key="2">
    <source>
        <dbReference type="EMBL" id="GAA4227900.1"/>
    </source>
</evidence>
<feature type="transmembrane region" description="Helical" evidence="1">
    <location>
        <begin position="80"/>
        <end position="99"/>
    </location>
</feature>
<evidence type="ECO:0000256" key="1">
    <source>
        <dbReference type="SAM" id="Phobius"/>
    </source>
</evidence>
<feature type="transmembrane region" description="Helical" evidence="1">
    <location>
        <begin position="52"/>
        <end position="74"/>
    </location>
</feature>
<keyword evidence="1" id="KW-1133">Transmembrane helix</keyword>
<protein>
    <recommendedName>
        <fullName evidence="4">DUF4231 domain-containing protein</fullName>
    </recommendedName>
</protein>
<keyword evidence="1" id="KW-0472">Membrane</keyword>
<dbReference type="NCBIfam" id="NF033634">
    <property type="entry name" value="SLATT_1"/>
    <property type="match status" value="1"/>
</dbReference>
<keyword evidence="1" id="KW-0812">Transmembrane</keyword>
<keyword evidence="3" id="KW-1185">Reference proteome</keyword>
<evidence type="ECO:0000313" key="3">
    <source>
        <dbReference type="Proteomes" id="UP001501710"/>
    </source>
</evidence>
<dbReference type="Proteomes" id="UP001501710">
    <property type="component" value="Unassembled WGS sequence"/>
</dbReference>
<dbReference type="EMBL" id="BAABAS010000004">
    <property type="protein sequence ID" value="GAA4227900.1"/>
    <property type="molecule type" value="Genomic_DNA"/>
</dbReference>
<evidence type="ECO:0008006" key="4">
    <source>
        <dbReference type="Google" id="ProtNLM"/>
    </source>
</evidence>
<sequence>MDALMRLPLSWGPPRFEPPRVSSESYYPVAVEIYALRIRNFYDLRARWDRRFFRLTSISLMSIGAGLPLAAGLSYGGKPVVLAAPGVTVSMLAALRAFYQWDQLWVMHRSTEITIHDAYTSWKREDDDFARSRDPAAGDLRVQAAVQFMDELLAVRKNESQAFFEMLLNAASIRG</sequence>
<proteinExistence type="predicted"/>